<dbReference type="EMBL" id="CM042042">
    <property type="protein sequence ID" value="KAI3706045.1"/>
    <property type="molecule type" value="Genomic_DNA"/>
</dbReference>
<evidence type="ECO:0000313" key="1">
    <source>
        <dbReference type="EMBL" id="KAI3706045.1"/>
    </source>
</evidence>
<reference evidence="2" key="1">
    <citation type="journal article" date="2022" name="Mol. Ecol. Resour.">
        <title>The genomes of chicory, endive, great burdock and yacon provide insights into Asteraceae palaeo-polyploidization history and plant inulin production.</title>
        <authorList>
            <person name="Fan W."/>
            <person name="Wang S."/>
            <person name="Wang H."/>
            <person name="Wang A."/>
            <person name="Jiang F."/>
            <person name="Liu H."/>
            <person name="Zhao H."/>
            <person name="Xu D."/>
            <person name="Zhang Y."/>
        </authorList>
    </citation>
    <scope>NUCLEOTIDE SEQUENCE [LARGE SCALE GENOMIC DNA]</scope>
    <source>
        <strain evidence="2">cv. Yunnan</strain>
    </source>
</reference>
<comment type="caution">
    <text evidence="1">The sequence shown here is derived from an EMBL/GenBank/DDBJ whole genome shotgun (WGS) entry which is preliminary data.</text>
</comment>
<keyword evidence="2" id="KW-1185">Reference proteome</keyword>
<reference evidence="1 2" key="2">
    <citation type="journal article" date="2022" name="Mol. Ecol. Resour.">
        <title>The genomes of chicory, endive, great burdock and yacon provide insights into Asteraceae paleo-polyploidization history and plant inulin production.</title>
        <authorList>
            <person name="Fan W."/>
            <person name="Wang S."/>
            <person name="Wang H."/>
            <person name="Wang A."/>
            <person name="Jiang F."/>
            <person name="Liu H."/>
            <person name="Zhao H."/>
            <person name="Xu D."/>
            <person name="Zhang Y."/>
        </authorList>
    </citation>
    <scope>NUCLEOTIDE SEQUENCE [LARGE SCALE GENOMIC DNA]</scope>
    <source>
        <strain evidence="2">cv. Yunnan</strain>
        <tissue evidence="1">Leaves</tissue>
    </source>
</reference>
<proteinExistence type="predicted"/>
<evidence type="ECO:0000313" key="2">
    <source>
        <dbReference type="Proteomes" id="UP001056120"/>
    </source>
</evidence>
<protein>
    <submittedName>
        <fullName evidence="1">Uncharacterized protein</fullName>
    </submittedName>
</protein>
<name>A0ACB9AC79_9ASTR</name>
<organism evidence="1 2">
    <name type="scientific">Smallanthus sonchifolius</name>
    <dbReference type="NCBI Taxonomy" id="185202"/>
    <lineage>
        <taxon>Eukaryota</taxon>
        <taxon>Viridiplantae</taxon>
        <taxon>Streptophyta</taxon>
        <taxon>Embryophyta</taxon>
        <taxon>Tracheophyta</taxon>
        <taxon>Spermatophyta</taxon>
        <taxon>Magnoliopsida</taxon>
        <taxon>eudicotyledons</taxon>
        <taxon>Gunneridae</taxon>
        <taxon>Pentapetalae</taxon>
        <taxon>asterids</taxon>
        <taxon>campanulids</taxon>
        <taxon>Asterales</taxon>
        <taxon>Asteraceae</taxon>
        <taxon>Asteroideae</taxon>
        <taxon>Heliantheae alliance</taxon>
        <taxon>Millerieae</taxon>
        <taxon>Smallanthus</taxon>
    </lineage>
</organism>
<accession>A0ACB9AC79</accession>
<sequence>MYHPSRGGVRGGRDQFSWDDVKVDKDRENYIGHSLKAPVGRWQKGKDLHWYARDKKSNKTDMEAAKEEIRRIKEEEEQAMREALGLAPKRSAKPQSNRLDKHEFSELVKRGSTAEDLGGGHAEAAHVQGLGFAKAPKAWEESSSLPPIMTTDVPKSTNVSASPSARKADDDSEDEISRKKRRREESKQEKHERREERKHERREKRHHDRDSDDKRKQRKYKGKRRHDSD</sequence>
<dbReference type="Proteomes" id="UP001056120">
    <property type="component" value="Linkage Group LG25"/>
</dbReference>
<gene>
    <name evidence="1" type="ORF">L1987_76298</name>
</gene>